<dbReference type="EMBL" id="LT841305">
    <property type="protein sequence ID" value="SMH66198.1"/>
    <property type="molecule type" value="Genomic_DNA"/>
</dbReference>
<protein>
    <submittedName>
        <fullName evidence="5 6">transcriptional activator protein SolR</fullName>
    </submittedName>
</protein>
<dbReference type="Pfam" id="PF03472">
    <property type="entry name" value="Autoind_bind"/>
    <property type="match status" value="1"/>
</dbReference>
<organism evidence="5">
    <name type="scientific">Acidithiobacillus ferrivorans</name>
    <dbReference type="NCBI Taxonomy" id="160808"/>
    <lineage>
        <taxon>Bacteria</taxon>
        <taxon>Pseudomonadati</taxon>
        <taxon>Pseudomonadota</taxon>
        <taxon>Acidithiobacillia</taxon>
        <taxon>Acidithiobacillales</taxon>
        <taxon>Acidithiobacillaceae</taxon>
        <taxon>Acidithiobacillus</taxon>
    </lineage>
</organism>
<dbReference type="Gene3D" id="3.30.450.80">
    <property type="entry name" value="Transcription factor LuxR-like, autoinducer-binding domain"/>
    <property type="match status" value="1"/>
</dbReference>
<dbReference type="PANTHER" id="PTHR44688:SF25">
    <property type="entry name" value="HTH LUXR-TYPE DOMAIN-CONTAINING PROTEIN"/>
    <property type="match status" value="1"/>
</dbReference>
<evidence type="ECO:0000256" key="1">
    <source>
        <dbReference type="ARBA" id="ARBA00023015"/>
    </source>
</evidence>
<evidence type="ECO:0000313" key="6">
    <source>
        <dbReference type="EMBL" id="SMH66198.1"/>
    </source>
</evidence>
<dbReference type="InterPro" id="IPR000792">
    <property type="entry name" value="Tscrpt_reg_LuxR_C"/>
</dbReference>
<dbReference type="AlphaFoldDB" id="A0A060USF2"/>
<reference evidence="5" key="2">
    <citation type="submission" date="2014-07" db="EMBL/GenBank/DDBJ databases">
        <title>Initial genome analysis of the psychrotolerant acidophile Acidithiobacillus ferrivorans CF27: insights into iron and sulfur oxidation pathways and into biofilm formation.</title>
        <authorList>
            <person name="Talla E."/>
            <person name="Hedrich S."/>
            <person name="Mangenot S."/>
            <person name="Ji B."/>
            <person name="Johnson D.B."/>
            <person name="Barbe V."/>
            <person name="Bonnefoy V."/>
        </authorList>
    </citation>
    <scope>NUCLEOTIDE SEQUENCE [LARGE SCALE GENOMIC DNA]</scope>
    <source>
        <strain evidence="5">CF27</strain>
    </source>
</reference>
<reference evidence="5" key="1">
    <citation type="submission" date="2014-03" db="EMBL/GenBank/DDBJ databases">
        <authorList>
            <person name="Genoscope - CEA"/>
        </authorList>
    </citation>
    <scope>NUCLEOTIDE SEQUENCE [LARGE SCALE GENOMIC DNA]</scope>
    <source>
        <strain evidence="5">CF27</strain>
    </source>
</reference>
<dbReference type="RefSeq" id="WP_035194602.1">
    <property type="nucleotide sequence ID" value="NZ_CCCS020000052.1"/>
</dbReference>
<dbReference type="EMBL" id="CCCS020000052">
    <property type="protein sequence ID" value="CDQ11522.1"/>
    <property type="molecule type" value="Genomic_DNA"/>
</dbReference>
<name>A0A060USF2_9PROT</name>
<dbReference type="PROSITE" id="PS00622">
    <property type="entry name" value="HTH_LUXR_1"/>
    <property type="match status" value="1"/>
</dbReference>
<dbReference type="PANTHER" id="PTHR44688">
    <property type="entry name" value="DNA-BINDING TRANSCRIPTIONAL ACTIVATOR DEVR_DOSR"/>
    <property type="match status" value="1"/>
</dbReference>
<dbReference type="Proteomes" id="UP000193925">
    <property type="component" value="Chromosome AFERRI"/>
</dbReference>
<keyword evidence="2" id="KW-0238">DNA-binding</keyword>
<evidence type="ECO:0000313" key="7">
    <source>
        <dbReference type="Proteomes" id="UP000193925"/>
    </source>
</evidence>
<keyword evidence="7" id="KW-1185">Reference proteome</keyword>
<feature type="domain" description="HTH luxR-type" evidence="4">
    <location>
        <begin position="169"/>
        <end position="234"/>
    </location>
</feature>
<proteinExistence type="predicted"/>
<evidence type="ECO:0000256" key="3">
    <source>
        <dbReference type="ARBA" id="ARBA00023163"/>
    </source>
</evidence>
<dbReference type="SMART" id="SM00421">
    <property type="entry name" value="HTH_LUXR"/>
    <property type="match status" value="1"/>
</dbReference>
<dbReference type="GO" id="GO:0006355">
    <property type="term" value="P:regulation of DNA-templated transcription"/>
    <property type="evidence" value="ECO:0007669"/>
    <property type="project" value="InterPro"/>
</dbReference>
<accession>A0A060USF2</accession>
<dbReference type="Gene3D" id="1.10.10.10">
    <property type="entry name" value="Winged helix-like DNA-binding domain superfamily/Winged helix DNA-binding domain"/>
    <property type="match status" value="1"/>
</dbReference>
<reference evidence="6 7" key="3">
    <citation type="submission" date="2017-03" db="EMBL/GenBank/DDBJ databases">
        <authorList>
            <person name="Regsiter A."/>
            <person name="William W."/>
        </authorList>
    </citation>
    <scope>NUCLEOTIDE SEQUENCE [LARGE SCALE GENOMIC DNA]</scope>
    <source>
        <strain evidence="6">PRJEB5721</strain>
    </source>
</reference>
<dbReference type="GO" id="GO:0003677">
    <property type="term" value="F:DNA binding"/>
    <property type="evidence" value="ECO:0007669"/>
    <property type="project" value="UniProtKB-KW"/>
</dbReference>
<dbReference type="PROSITE" id="PS50043">
    <property type="entry name" value="HTH_LUXR_2"/>
    <property type="match status" value="1"/>
</dbReference>
<dbReference type="PRINTS" id="PR00038">
    <property type="entry name" value="HTHLUXR"/>
</dbReference>
<keyword evidence="1" id="KW-0805">Transcription regulation</keyword>
<evidence type="ECO:0000313" key="5">
    <source>
        <dbReference type="EMBL" id="CDQ11522.1"/>
    </source>
</evidence>
<dbReference type="SUPFAM" id="SSF46894">
    <property type="entry name" value="C-terminal effector domain of the bipartite response regulators"/>
    <property type="match status" value="1"/>
</dbReference>
<dbReference type="InterPro" id="IPR016032">
    <property type="entry name" value="Sig_transdc_resp-reg_C-effctor"/>
</dbReference>
<sequence length="236" mass="26299">MTLWKEGVLQSFPFAESEPQVLETMTSLAHQLGFDYCAYGLRMPIPLSNPPVAMLCNYPVAWAEQYTARNYLAIDPTVRQAMKSTSAFAWSEETFSSERVFWEEARSFGLREGLASVCRDTGGVSGMLSLVRSGEAITEIEWQAISARVLQLTEAVHWTFRGLVTPRLCPELNAKLSPREADILRWTGDGKTAQQVAEVLRISERTINFHLRNAMAKLNAANKTEATLRAAVLGLL</sequence>
<dbReference type="CDD" id="cd06170">
    <property type="entry name" value="LuxR_C_like"/>
    <property type="match status" value="1"/>
</dbReference>
<gene>
    <name evidence="5" type="primary">solR</name>
    <name evidence="6" type="ORF">AFERRI_20987</name>
    <name evidence="5" type="ORF">AFERRI_560071</name>
</gene>
<evidence type="ECO:0000256" key="2">
    <source>
        <dbReference type="ARBA" id="ARBA00023125"/>
    </source>
</evidence>
<dbReference type="SUPFAM" id="SSF75516">
    <property type="entry name" value="Pheromone-binding domain of LuxR-like quorum-sensing transcription factors"/>
    <property type="match status" value="1"/>
</dbReference>
<evidence type="ECO:0000259" key="4">
    <source>
        <dbReference type="PROSITE" id="PS50043"/>
    </source>
</evidence>
<keyword evidence="3" id="KW-0804">Transcription</keyword>
<dbReference type="InterPro" id="IPR036693">
    <property type="entry name" value="TF_LuxR_autoind-bd_dom_sf"/>
</dbReference>
<dbReference type="Pfam" id="PF00196">
    <property type="entry name" value="GerE"/>
    <property type="match status" value="1"/>
</dbReference>
<dbReference type="InterPro" id="IPR005143">
    <property type="entry name" value="TF_LuxR_autoind-bd_dom"/>
</dbReference>
<dbReference type="InterPro" id="IPR036388">
    <property type="entry name" value="WH-like_DNA-bd_sf"/>
</dbReference>